<gene>
    <name evidence="11" type="ORF">PPROV_000393200</name>
</gene>
<evidence type="ECO:0008006" key="13">
    <source>
        <dbReference type="Google" id="ProtNLM"/>
    </source>
</evidence>
<dbReference type="Pfam" id="PF00153">
    <property type="entry name" value="Mito_carr"/>
    <property type="match status" value="2"/>
</dbReference>
<keyword evidence="7 8" id="KW-0472">Membrane</keyword>
<keyword evidence="6" id="KW-0496">Mitochondrion</keyword>
<evidence type="ECO:0000256" key="2">
    <source>
        <dbReference type="ARBA" id="ARBA00006375"/>
    </source>
</evidence>
<dbReference type="AlphaFoldDB" id="A0A830HHD8"/>
<evidence type="ECO:0000256" key="10">
    <source>
        <dbReference type="SAM" id="MobiDB-lite"/>
    </source>
</evidence>
<comment type="caution">
    <text evidence="11">The sequence shown here is derived from an EMBL/GenBank/DDBJ whole genome shotgun (WGS) entry which is preliminary data.</text>
</comment>
<dbReference type="InterPro" id="IPR018108">
    <property type="entry name" value="MCP_transmembrane"/>
</dbReference>
<evidence type="ECO:0000256" key="6">
    <source>
        <dbReference type="ARBA" id="ARBA00023128"/>
    </source>
</evidence>
<evidence type="ECO:0000256" key="3">
    <source>
        <dbReference type="ARBA" id="ARBA00022692"/>
    </source>
</evidence>
<dbReference type="Proteomes" id="UP000660262">
    <property type="component" value="Unassembled WGS sequence"/>
</dbReference>
<proteinExistence type="inferred from homology"/>
<name>A0A830HHD8_9CHLO</name>
<dbReference type="SUPFAM" id="SSF103506">
    <property type="entry name" value="Mitochondrial carrier"/>
    <property type="match status" value="1"/>
</dbReference>
<reference evidence="11" key="1">
    <citation type="submission" date="2020-10" db="EMBL/GenBank/DDBJ databases">
        <title>Unveiling of a novel bifunctional photoreceptor, Dualchrome1, isolated from a cosmopolitan green alga.</title>
        <authorList>
            <person name="Suzuki S."/>
            <person name="Kawachi M."/>
        </authorList>
    </citation>
    <scope>NUCLEOTIDE SEQUENCE</scope>
    <source>
        <strain evidence="11">NIES 2893</strain>
    </source>
</reference>
<keyword evidence="3 8" id="KW-0812">Transmembrane</keyword>
<feature type="region of interest" description="Disordered" evidence="10">
    <location>
        <begin position="1"/>
        <end position="27"/>
    </location>
</feature>
<evidence type="ECO:0000256" key="9">
    <source>
        <dbReference type="RuleBase" id="RU000488"/>
    </source>
</evidence>
<feature type="repeat" description="Solcar" evidence="8">
    <location>
        <begin position="226"/>
        <end position="312"/>
    </location>
</feature>
<evidence type="ECO:0000256" key="7">
    <source>
        <dbReference type="ARBA" id="ARBA00023136"/>
    </source>
</evidence>
<evidence type="ECO:0000256" key="8">
    <source>
        <dbReference type="PROSITE-ProRule" id="PRU00282"/>
    </source>
</evidence>
<organism evidence="11 12">
    <name type="scientific">Pycnococcus provasolii</name>
    <dbReference type="NCBI Taxonomy" id="41880"/>
    <lineage>
        <taxon>Eukaryota</taxon>
        <taxon>Viridiplantae</taxon>
        <taxon>Chlorophyta</taxon>
        <taxon>Pseudoscourfieldiophyceae</taxon>
        <taxon>Pseudoscourfieldiales</taxon>
        <taxon>Pycnococcaceae</taxon>
        <taxon>Pycnococcus</taxon>
    </lineage>
</organism>
<keyword evidence="9" id="KW-0813">Transport</keyword>
<evidence type="ECO:0000313" key="11">
    <source>
        <dbReference type="EMBL" id="GHP05180.1"/>
    </source>
</evidence>
<evidence type="ECO:0000256" key="1">
    <source>
        <dbReference type="ARBA" id="ARBA00004448"/>
    </source>
</evidence>
<dbReference type="GO" id="GO:0022857">
    <property type="term" value="F:transmembrane transporter activity"/>
    <property type="evidence" value="ECO:0007669"/>
    <property type="project" value="TreeGrafter"/>
</dbReference>
<evidence type="ECO:0000256" key="5">
    <source>
        <dbReference type="ARBA" id="ARBA00022989"/>
    </source>
</evidence>
<dbReference type="InterPro" id="IPR051028">
    <property type="entry name" value="Mito_Solute_Carrier"/>
</dbReference>
<comment type="subcellular location">
    <subcellularLocation>
        <location evidence="1">Mitochondrion inner membrane</location>
        <topology evidence="1">Multi-pass membrane protein</topology>
    </subcellularLocation>
</comment>
<dbReference type="PROSITE" id="PS50920">
    <property type="entry name" value="SOLCAR"/>
    <property type="match status" value="2"/>
</dbReference>
<keyword evidence="5" id="KW-1133">Transmembrane helix</keyword>
<dbReference type="PANTHER" id="PTHR45678:SF9">
    <property type="entry name" value="CALCIUM-BINDING MITOCHONDRIAL CARRIER PROTEIN ARALAR1"/>
    <property type="match status" value="1"/>
</dbReference>
<dbReference type="PANTHER" id="PTHR45678">
    <property type="entry name" value="MITOCHONDRIAL 2-OXODICARBOXYLATE CARRIER 1-RELATED"/>
    <property type="match status" value="1"/>
</dbReference>
<dbReference type="EMBL" id="BNJQ01000009">
    <property type="protein sequence ID" value="GHP05180.1"/>
    <property type="molecule type" value="Genomic_DNA"/>
</dbReference>
<dbReference type="InterPro" id="IPR023395">
    <property type="entry name" value="MCP_dom_sf"/>
</dbReference>
<sequence length="318" mass="33897">MKSQKAEILSTWHSPQPRDPSPTNLSRYDTNQFQRRRMAAPSSSSSTVRLPLSDVENLGAGALGGTLEAFLQMPLITYKICVQEGRPTPTNIAGWYRGVVVASSTIAPITAFQMGVNGAIERSWLSYKGLKQNDKLTDGESIAVAAGAGVVSALLYSPVDLVIIQQQKMGLSAVSTTSAIMSQYGTNTIMRGLMSTVVREAIYTAGYLGLSPVLTKNIQERGIVKNEFGASFVGACMAGTLSALATHPVDTAKTCYQADLTGKTYSSATSAMFTVYREKGIGGLYNGAAARTARLCGAFFIIGLVRDQAMQYKGSLTE</sequence>
<evidence type="ECO:0000256" key="4">
    <source>
        <dbReference type="ARBA" id="ARBA00022792"/>
    </source>
</evidence>
<feature type="repeat" description="Solcar" evidence="8">
    <location>
        <begin position="136"/>
        <end position="217"/>
    </location>
</feature>
<dbReference type="Gene3D" id="1.50.40.10">
    <property type="entry name" value="Mitochondrial carrier domain"/>
    <property type="match status" value="1"/>
</dbReference>
<evidence type="ECO:0000313" key="12">
    <source>
        <dbReference type="Proteomes" id="UP000660262"/>
    </source>
</evidence>
<dbReference type="OrthoDB" id="44467at2759"/>
<protein>
    <recommendedName>
        <fullName evidence="13">Mitochondrial carrier protein</fullName>
    </recommendedName>
</protein>
<dbReference type="GO" id="GO:0005743">
    <property type="term" value="C:mitochondrial inner membrane"/>
    <property type="evidence" value="ECO:0007669"/>
    <property type="project" value="UniProtKB-SubCell"/>
</dbReference>
<accession>A0A830HHD8</accession>
<keyword evidence="12" id="KW-1185">Reference proteome</keyword>
<keyword evidence="4" id="KW-0999">Mitochondrion inner membrane</keyword>
<comment type="similarity">
    <text evidence="2 9">Belongs to the mitochondrial carrier (TC 2.A.29) family.</text>
</comment>